<evidence type="ECO:0000256" key="2">
    <source>
        <dbReference type="ARBA" id="ARBA00007769"/>
    </source>
</evidence>
<protein>
    <recommendedName>
        <fullName evidence="10">Isocitrate dehydrogenase [NADP]</fullName>
        <ecNumber evidence="10">1.1.1.42</ecNumber>
    </recommendedName>
</protein>
<feature type="site" description="Critical for catalysis" evidence="11">
    <location>
        <position position="210"/>
    </location>
</feature>
<evidence type="ECO:0000256" key="13">
    <source>
        <dbReference type="PIRSR" id="PIRSR000108-3"/>
    </source>
</evidence>
<feature type="binding site" evidence="13">
    <location>
        <position position="273"/>
    </location>
    <ligand>
        <name>Mn(2+)</name>
        <dbReference type="ChEBI" id="CHEBI:29035"/>
    </ligand>
</feature>
<evidence type="ECO:0000313" key="17">
    <source>
        <dbReference type="Proteomes" id="UP000249577"/>
    </source>
</evidence>
<evidence type="ECO:0000256" key="8">
    <source>
        <dbReference type="ARBA" id="ARBA00023002"/>
    </source>
</evidence>
<feature type="binding site" evidence="14">
    <location>
        <position position="258"/>
    </location>
    <ligand>
        <name>NADP(+)</name>
        <dbReference type="ChEBI" id="CHEBI:58349"/>
    </ligand>
</feature>
<evidence type="ECO:0000256" key="10">
    <source>
        <dbReference type="PIRNR" id="PIRNR000108"/>
    </source>
</evidence>
<name>A0A2W5MZ32_ANCNO</name>
<dbReference type="SUPFAM" id="SSF53659">
    <property type="entry name" value="Isocitrate/Isopropylmalate dehydrogenase-like"/>
    <property type="match status" value="1"/>
</dbReference>
<comment type="cofactor">
    <cofactor evidence="10 13">
        <name>Mg(2+)</name>
        <dbReference type="ChEBI" id="CHEBI:18420"/>
    </cofactor>
    <cofactor evidence="10 13">
        <name>Mn(2+)</name>
        <dbReference type="ChEBI" id="CHEBI:29035"/>
    </cofactor>
    <text evidence="10 13">Binds 1 Mg(2+) or Mn(2+) ion per subunit.</text>
</comment>
<dbReference type="PANTHER" id="PTHR11822:SF21">
    <property type="entry name" value="ISOCITRATE DEHYDROGENASE [NADP], MITOCHONDRIAL"/>
    <property type="match status" value="1"/>
</dbReference>
<dbReference type="Pfam" id="PF00180">
    <property type="entry name" value="Iso_dh"/>
    <property type="match status" value="1"/>
</dbReference>
<dbReference type="PANTHER" id="PTHR11822">
    <property type="entry name" value="NADP-SPECIFIC ISOCITRATE DEHYDROGENASE"/>
    <property type="match status" value="1"/>
</dbReference>
<keyword evidence="4 10" id="KW-0816">Tricarboxylic acid cycle</keyword>
<evidence type="ECO:0000256" key="6">
    <source>
        <dbReference type="ARBA" id="ARBA00022842"/>
    </source>
</evidence>
<keyword evidence="5 10" id="KW-0479">Metal-binding</keyword>
<evidence type="ECO:0000256" key="11">
    <source>
        <dbReference type="PIRSR" id="PIRSR000108-1"/>
    </source>
</evidence>
<evidence type="ECO:0000256" key="12">
    <source>
        <dbReference type="PIRSR" id="PIRSR000108-2"/>
    </source>
</evidence>
<comment type="catalytic activity">
    <reaction evidence="10">
        <text>D-threo-isocitrate + NADP(+) = 2-oxoglutarate + CO2 + NADPH</text>
        <dbReference type="Rhea" id="RHEA:19629"/>
        <dbReference type="ChEBI" id="CHEBI:15562"/>
        <dbReference type="ChEBI" id="CHEBI:16526"/>
        <dbReference type="ChEBI" id="CHEBI:16810"/>
        <dbReference type="ChEBI" id="CHEBI:57783"/>
        <dbReference type="ChEBI" id="CHEBI:58349"/>
        <dbReference type="EC" id="1.1.1.42"/>
    </reaction>
</comment>
<evidence type="ECO:0000256" key="3">
    <source>
        <dbReference type="ARBA" id="ARBA00022435"/>
    </source>
</evidence>
<dbReference type="GO" id="GO:0006099">
    <property type="term" value="P:tricarboxylic acid cycle"/>
    <property type="evidence" value="ECO:0007669"/>
    <property type="project" value="UniProtKB-KW"/>
</dbReference>
<dbReference type="NCBIfam" id="NF006156">
    <property type="entry name" value="PRK08299.1"/>
    <property type="match status" value="1"/>
</dbReference>
<dbReference type="EMBL" id="QFPN01000001">
    <property type="protein sequence ID" value="PZQ19000.1"/>
    <property type="molecule type" value="Genomic_DNA"/>
</dbReference>
<evidence type="ECO:0000256" key="4">
    <source>
        <dbReference type="ARBA" id="ARBA00022532"/>
    </source>
</evidence>
<dbReference type="NCBIfam" id="TIGR00127">
    <property type="entry name" value="nadp_idh_euk"/>
    <property type="match status" value="1"/>
</dbReference>
<dbReference type="PROSITE" id="PS00470">
    <property type="entry name" value="IDH_IMDH"/>
    <property type="match status" value="1"/>
</dbReference>
<gene>
    <name evidence="16" type="ORF">DI565_00965</name>
</gene>
<dbReference type="SMART" id="SM01329">
    <property type="entry name" value="Iso_dh"/>
    <property type="match status" value="1"/>
</dbReference>
<feature type="binding site" evidence="14">
    <location>
        <position position="326"/>
    </location>
    <ligand>
        <name>NADP(+)</name>
        <dbReference type="ChEBI" id="CHEBI:58349"/>
    </ligand>
</feature>
<evidence type="ECO:0000313" key="16">
    <source>
        <dbReference type="EMBL" id="PZQ19000.1"/>
    </source>
</evidence>
<reference evidence="16 17" key="1">
    <citation type="submission" date="2017-08" db="EMBL/GenBank/DDBJ databases">
        <title>Infants hospitalized years apart are colonized by the same room-sourced microbial strains.</title>
        <authorList>
            <person name="Brooks B."/>
            <person name="Olm M.R."/>
            <person name="Firek B.A."/>
            <person name="Baker R."/>
            <person name="Thomas B.C."/>
            <person name="Morowitz M.J."/>
            <person name="Banfield J.F."/>
        </authorList>
    </citation>
    <scope>NUCLEOTIDE SEQUENCE [LARGE SCALE GENOMIC DNA]</scope>
    <source>
        <strain evidence="16">S2_005_003_R2_43</strain>
    </source>
</reference>
<proteinExistence type="inferred from homology"/>
<dbReference type="GO" id="GO:0006102">
    <property type="term" value="P:isocitrate metabolic process"/>
    <property type="evidence" value="ECO:0007669"/>
    <property type="project" value="UniProtKB-UniRule"/>
</dbReference>
<dbReference type="GO" id="GO:0000287">
    <property type="term" value="F:magnesium ion binding"/>
    <property type="evidence" value="ECO:0007669"/>
    <property type="project" value="InterPro"/>
</dbReference>
<evidence type="ECO:0000259" key="15">
    <source>
        <dbReference type="SMART" id="SM01329"/>
    </source>
</evidence>
<feature type="binding site" evidence="14">
    <location>
        <begin position="75"/>
        <end position="77"/>
    </location>
    <ligand>
        <name>NADP(+)</name>
        <dbReference type="ChEBI" id="CHEBI:58349"/>
    </ligand>
</feature>
<feature type="binding site" evidence="12">
    <location>
        <position position="77"/>
    </location>
    <ligand>
        <name>D-threo-isocitrate</name>
        <dbReference type="ChEBI" id="CHEBI:15562"/>
    </ligand>
</feature>
<evidence type="ECO:0000256" key="5">
    <source>
        <dbReference type="ARBA" id="ARBA00022723"/>
    </source>
</evidence>
<dbReference type="InterPro" id="IPR004790">
    <property type="entry name" value="Isocitrate_DH_NADP"/>
</dbReference>
<dbReference type="GO" id="GO:0051287">
    <property type="term" value="F:NAD binding"/>
    <property type="evidence" value="ECO:0007669"/>
    <property type="project" value="InterPro"/>
</dbReference>
<evidence type="ECO:0000256" key="1">
    <source>
        <dbReference type="ARBA" id="ARBA00001936"/>
    </source>
</evidence>
<keyword evidence="8 10" id="KW-0560">Oxidoreductase</keyword>
<feature type="domain" description="Isopropylmalate dehydrogenase-like" evidence="15">
    <location>
        <begin position="9"/>
        <end position="394"/>
    </location>
</feature>
<comment type="cofactor">
    <cofactor evidence="1">
        <name>Mn(2+)</name>
        <dbReference type="ChEBI" id="CHEBI:29035"/>
    </cofactor>
</comment>
<dbReference type="InterPro" id="IPR019818">
    <property type="entry name" value="IsoCit/isopropylmalate_DH_CS"/>
</dbReference>
<dbReference type="Proteomes" id="UP000249577">
    <property type="component" value="Unassembled WGS sequence"/>
</dbReference>
<organism evidence="16 17">
    <name type="scientific">Ancylobacter novellus</name>
    <name type="common">Thiobacillus novellus</name>
    <dbReference type="NCBI Taxonomy" id="921"/>
    <lineage>
        <taxon>Bacteria</taxon>
        <taxon>Pseudomonadati</taxon>
        <taxon>Pseudomonadota</taxon>
        <taxon>Alphaproteobacteria</taxon>
        <taxon>Hyphomicrobiales</taxon>
        <taxon>Xanthobacteraceae</taxon>
        <taxon>Ancylobacter</taxon>
    </lineage>
</organism>
<feature type="binding site" evidence="14">
    <location>
        <begin position="308"/>
        <end position="313"/>
    </location>
    <ligand>
        <name>NADP(+)</name>
        <dbReference type="ChEBI" id="CHEBI:58349"/>
    </ligand>
</feature>
<feature type="binding site" evidence="13">
    <location>
        <position position="250"/>
    </location>
    <ligand>
        <name>Mn(2+)</name>
        <dbReference type="ChEBI" id="CHEBI:29035"/>
    </ligand>
</feature>
<accession>A0A2W5MZ32</accession>
<comment type="similarity">
    <text evidence="2 10">Belongs to the isocitrate and isopropylmalate dehydrogenases family.</text>
</comment>
<keyword evidence="3" id="KW-0329">Glyoxylate bypass</keyword>
<evidence type="ECO:0000256" key="9">
    <source>
        <dbReference type="ARBA" id="ARBA00023211"/>
    </source>
</evidence>
<feature type="binding site" evidence="12">
    <location>
        <position position="109"/>
    </location>
    <ligand>
        <name>D-threo-isocitrate</name>
        <dbReference type="ChEBI" id="CHEBI:15562"/>
    </ligand>
</feature>
<feature type="binding site" evidence="14">
    <location>
        <position position="82"/>
    </location>
    <ligand>
        <name>NADP(+)</name>
        <dbReference type="ChEBI" id="CHEBI:58349"/>
    </ligand>
</feature>
<comment type="caution">
    <text evidence="16">The sequence shown here is derived from an EMBL/GenBank/DDBJ whole genome shotgun (WGS) entry which is preliminary data.</text>
</comment>
<sequence length="403" mass="44955">MSKIKVANPVVELDGDEMTRIIWAAIKDKLIHPYLDLDLHYYDLGVEHRDATEDKVTVEAAEAIKKYGVGVKCATITPDEARVEEFGLKKMWRSPNGTIRNILGGVIFREPIICKNVPRLVPGWTQPIVVGRHAFGDQYRATDFRFPGKGKLTIKFVGEDGQTIEHEVFDAPGSGVAMAMYNLDESIKDFARASLNYGLARGYPVYLSTKNTILKAYDGRFKDIFQAVYEEEFKDKFAAAKIWYEHRLIDDMVASALKWSGGYVWACKNYDGDVQSDTVAQGFGSLGLMTSVLTTPDGKIMEAEAAHGTVTRHYREHQKGKATSTNSIASIFAWTRGLSHRAKLDDNAALKTFAETLEKVCVATVESGFMTKDLALLVGDEQKWLTTEGFLDKVDENLQRAMA</sequence>
<dbReference type="FunFam" id="3.40.718.10:FF:000002">
    <property type="entry name" value="Isocitrate dehydrogenase [NADP]"/>
    <property type="match status" value="1"/>
</dbReference>
<feature type="binding site" evidence="12">
    <location>
        <begin position="94"/>
        <end position="100"/>
    </location>
    <ligand>
        <name>D-threo-isocitrate</name>
        <dbReference type="ChEBI" id="CHEBI:15562"/>
    </ligand>
</feature>
<evidence type="ECO:0000256" key="7">
    <source>
        <dbReference type="ARBA" id="ARBA00022857"/>
    </source>
</evidence>
<dbReference type="EC" id="1.1.1.42" evidence="10"/>
<dbReference type="Gene3D" id="3.40.718.10">
    <property type="entry name" value="Isopropylmalate Dehydrogenase"/>
    <property type="match status" value="1"/>
</dbReference>
<keyword evidence="9 10" id="KW-0464">Manganese</keyword>
<feature type="binding site" evidence="12">
    <location>
        <position position="132"/>
    </location>
    <ligand>
        <name>D-threo-isocitrate</name>
        <dbReference type="ChEBI" id="CHEBI:15562"/>
    </ligand>
</feature>
<dbReference type="PIRSF" id="PIRSF000108">
    <property type="entry name" value="IDH_NADP"/>
    <property type="match status" value="1"/>
</dbReference>
<dbReference type="GO" id="GO:0006097">
    <property type="term" value="P:glyoxylate cycle"/>
    <property type="evidence" value="ECO:0007669"/>
    <property type="project" value="UniProtKB-KW"/>
</dbReference>
<dbReference type="AlphaFoldDB" id="A0A2W5MZ32"/>
<keyword evidence="6 10" id="KW-0460">Magnesium</keyword>
<dbReference type="GO" id="GO:0004450">
    <property type="term" value="F:isocitrate dehydrogenase (NADP+) activity"/>
    <property type="evidence" value="ECO:0007669"/>
    <property type="project" value="UniProtKB-UniRule"/>
</dbReference>
<keyword evidence="7 10" id="KW-0521">NADP</keyword>
<feature type="site" description="Critical for catalysis" evidence="11">
    <location>
        <position position="139"/>
    </location>
</feature>
<dbReference type="InterPro" id="IPR024084">
    <property type="entry name" value="IsoPropMal-DH-like_dom"/>
</dbReference>
<evidence type="ECO:0000256" key="14">
    <source>
        <dbReference type="PIRSR" id="PIRSR000108-4"/>
    </source>
</evidence>